<dbReference type="Proteomes" id="UP000321717">
    <property type="component" value="Unassembled WGS sequence"/>
</dbReference>
<gene>
    <name evidence="1" type="ORF">RNA01_11180</name>
</gene>
<dbReference type="AlphaFoldDB" id="A0A512HFF5"/>
<evidence type="ECO:0000313" key="2">
    <source>
        <dbReference type="Proteomes" id="UP000321717"/>
    </source>
</evidence>
<organism evidence="1 2">
    <name type="scientific">Ciceribacter naphthalenivorans</name>
    <dbReference type="NCBI Taxonomy" id="1118451"/>
    <lineage>
        <taxon>Bacteria</taxon>
        <taxon>Pseudomonadati</taxon>
        <taxon>Pseudomonadota</taxon>
        <taxon>Alphaproteobacteria</taxon>
        <taxon>Hyphomicrobiales</taxon>
        <taxon>Rhizobiaceae</taxon>
        <taxon>Ciceribacter</taxon>
    </lineage>
</organism>
<dbReference type="EMBL" id="BJZP01000004">
    <property type="protein sequence ID" value="GEO84186.1"/>
    <property type="molecule type" value="Genomic_DNA"/>
</dbReference>
<accession>A0A512HFF5</accession>
<comment type="caution">
    <text evidence="1">The sequence shown here is derived from an EMBL/GenBank/DDBJ whole genome shotgun (WGS) entry which is preliminary data.</text>
</comment>
<evidence type="ECO:0000313" key="1">
    <source>
        <dbReference type="EMBL" id="GEO84186.1"/>
    </source>
</evidence>
<sequence length="71" mass="7083">MPSRSVIGGQKPCTAAAELAAGVAAGLSAAEPSTPPGLPALQPARTINKDAAKIPRDTFTDTILQPSAMLA</sequence>
<keyword evidence="2" id="KW-1185">Reference proteome</keyword>
<name>A0A512HFF5_9HYPH</name>
<proteinExistence type="predicted"/>
<reference evidence="1 2" key="1">
    <citation type="submission" date="2019-07" db="EMBL/GenBank/DDBJ databases">
        <title>Whole genome shotgun sequence of Rhizobium naphthalenivorans NBRC 107585.</title>
        <authorList>
            <person name="Hosoyama A."/>
            <person name="Uohara A."/>
            <person name="Ohji S."/>
            <person name="Ichikawa N."/>
        </authorList>
    </citation>
    <scope>NUCLEOTIDE SEQUENCE [LARGE SCALE GENOMIC DNA]</scope>
    <source>
        <strain evidence="1 2">NBRC 107585</strain>
    </source>
</reference>
<protein>
    <submittedName>
        <fullName evidence="1">Uncharacterized protein</fullName>
    </submittedName>
</protein>